<dbReference type="Pfam" id="PF14516">
    <property type="entry name" value="AAA_35"/>
    <property type="match status" value="1"/>
</dbReference>
<dbReference type="SUPFAM" id="SSF55781">
    <property type="entry name" value="GAF domain-like"/>
    <property type="match status" value="1"/>
</dbReference>
<dbReference type="InterPro" id="IPR029016">
    <property type="entry name" value="GAF-like_dom_sf"/>
</dbReference>
<feature type="domain" description="GAF" evidence="1">
    <location>
        <begin position="237"/>
        <end position="407"/>
    </location>
</feature>
<keyword evidence="3" id="KW-1185">Reference proteome</keyword>
<sequence>MDLTFSPTYHYKVGGHLSLDTPSYVTRQADRELYEALKAGEFCYVLNARQMGKTSLRVRTLHQLQNEEFACAAVDLTKIGSQDITPDQWYAGIMRRLVTSFRLPIHLKAWLQEREFLPPIQRLSELIEQVLLDCIQQPIVIFIDEVDSILSLNFSTDDFFAFIRTCDEYPLLTFALLGVASPHDLMQNKSNNPFNIGRAIELMILESFCSYHKTARGQRVAAALMAATRSVSQSSLELDEILKRVMAAAKDLMMADRSTLWLLDRQNHELWTKIIFNDGSEQEIRIKVGQGYAGKVAEIGVTLNIPFDLYDYPDSGMAKKTDTKTGYRTCSLLCMPVWNPDGELIGVTQLVNKKQLVEEDDQVLSYNSQVPEAFRVSFDGNDQKYMQIFNNQVGVILQNAELLAAVKFQEQSLREKFNTGKIEVDQLEDF</sequence>
<dbReference type="InterPro" id="IPR027417">
    <property type="entry name" value="P-loop_NTPase"/>
</dbReference>
<dbReference type="OrthoDB" id="434800at2"/>
<reference evidence="3" key="1">
    <citation type="submission" date="2015-10" db="EMBL/GenBank/DDBJ databases">
        <authorList>
            <person name="Regsiter A."/>
            <person name="william w."/>
        </authorList>
    </citation>
    <scope>NUCLEOTIDE SEQUENCE [LARGE SCALE GENOMIC DNA]</scope>
</reference>
<evidence type="ECO:0000259" key="1">
    <source>
        <dbReference type="SMART" id="SM00065"/>
    </source>
</evidence>
<evidence type="ECO:0000313" key="3">
    <source>
        <dbReference type="Proteomes" id="UP000184315"/>
    </source>
</evidence>
<dbReference type="InterPro" id="IPR003018">
    <property type="entry name" value="GAF"/>
</dbReference>
<dbReference type="Pfam" id="PF01590">
    <property type="entry name" value="GAF"/>
    <property type="match status" value="1"/>
</dbReference>
<dbReference type="EMBL" id="CZDF01000156">
    <property type="protein sequence ID" value="CUR33144.1"/>
    <property type="molecule type" value="Genomic_DNA"/>
</dbReference>
<dbReference type="Gene3D" id="3.40.50.300">
    <property type="entry name" value="P-loop containing nucleotide triphosphate hydrolases"/>
    <property type="match status" value="1"/>
</dbReference>
<dbReference type="AlphaFoldDB" id="A0A1J1LKV6"/>
<protein>
    <recommendedName>
        <fullName evidence="1">GAF domain-containing protein</fullName>
    </recommendedName>
</protein>
<dbReference type="Gene3D" id="3.30.450.40">
    <property type="match status" value="1"/>
</dbReference>
<proteinExistence type="predicted"/>
<name>A0A1J1LKV6_9CYAN</name>
<accession>A0A1J1LKV6</accession>
<gene>
    <name evidence="2" type="ORF">PL9214500391</name>
</gene>
<organism evidence="2 3">
    <name type="scientific">Planktothrix tepida PCC 9214</name>
    <dbReference type="NCBI Taxonomy" id="671072"/>
    <lineage>
        <taxon>Bacteria</taxon>
        <taxon>Bacillati</taxon>
        <taxon>Cyanobacteriota</taxon>
        <taxon>Cyanophyceae</taxon>
        <taxon>Oscillatoriophycideae</taxon>
        <taxon>Oscillatoriales</taxon>
        <taxon>Microcoleaceae</taxon>
        <taxon>Planktothrix</taxon>
    </lineage>
</organism>
<dbReference type="STRING" id="671072.PL9214500391"/>
<dbReference type="SMART" id="SM00065">
    <property type="entry name" value="GAF"/>
    <property type="match status" value="1"/>
</dbReference>
<dbReference type="SUPFAM" id="SSF52540">
    <property type="entry name" value="P-loop containing nucleoside triphosphate hydrolases"/>
    <property type="match status" value="1"/>
</dbReference>
<evidence type="ECO:0000313" key="2">
    <source>
        <dbReference type="EMBL" id="CUR33144.1"/>
    </source>
</evidence>
<dbReference type="Proteomes" id="UP000184315">
    <property type="component" value="Unassembled WGS sequence"/>
</dbReference>
<dbReference type="RefSeq" id="WP_072719787.1">
    <property type="nucleotide sequence ID" value="NZ_LN889802.1"/>
</dbReference>